<name>A0A310SMR5_9HYME</name>
<sequence>MNFNVTLDMTINQIKNIVIKHFYSDDISKNPVNFRLVHLSKFKWLIDDYSITDEKINENDELMLINIRPISIHEDLSEEALKGPNKENEIRKILITLVKASARIVLYSPEAQKFYNILKEKLEARCEPNINPNTVKTLTDMGYSEKKVLRVLHLKRLNIMEALEWLTEHQNDSEDDDDDDYLDSVSIEKGCQSTEKEANLLSLVDCLLKSYHHYRKMDFKPNSKAVQLLLEMGFKKNNITEALKITGNNQINACEWLLGERRHSLQDLDKELDSDNPIYKAIMNDPRIQLNLTNPNMLLVYLSLLETPVSISERIRDLEIGPVLDHIIATYHAEKHAIHMNQYGIDL</sequence>
<feature type="domain" description="UBA" evidence="1">
    <location>
        <begin position="220"/>
        <end position="260"/>
    </location>
</feature>
<reference evidence="2 3" key="1">
    <citation type="submission" date="2015-07" db="EMBL/GenBank/DDBJ databases">
        <title>The genome of Eufriesea mexicana.</title>
        <authorList>
            <person name="Pan H."/>
            <person name="Kapheim K."/>
        </authorList>
    </citation>
    <scope>NUCLEOTIDE SEQUENCE [LARGE SCALE GENOMIC DNA]</scope>
    <source>
        <strain evidence="2">0111107269</strain>
        <tissue evidence="2">Whole body</tissue>
    </source>
</reference>
<dbReference type="GO" id="GO:0000151">
    <property type="term" value="C:ubiquitin ligase complex"/>
    <property type="evidence" value="ECO:0007669"/>
    <property type="project" value="TreeGrafter"/>
</dbReference>
<dbReference type="Proteomes" id="UP000250275">
    <property type="component" value="Unassembled WGS sequence"/>
</dbReference>
<accession>A0A310SMR5</accession>
<feature type="domain" description="UBA" evidence="1">
    <location>
        <begin position="129"/>
        <end position="169"/>
    </location>
</feature>
<organism evidence="2 3">
    <name type="scientific">Eufriesea mexicana</name>
    <dbReference type="NCBI Taxonomy" id="516756"/>
    <lineage>
        <taxon>Eukaryota</taxon>
        <taxon>Metazoa</taxon>
        <taxon>Ecdysozoa</taxon>
        <taxon>Arthropoda</taxon>
        <taxon>Hexapoda</taxon>
        <taxon>Insecta</taxon>
        <taxon>Pterygota</taxon>
        <taxon>Neoptera</taxon>
        <taxon>Endopterygota</taxon>
        <taxon>Hymenoptera</taxon>
        <taxon>Apocrita</taxon>
        <taxon>Aculeata</taxon>
        <taxon>Apoidea</taxon>
        <taxon>Anthophila</taxon>
        <taxon>Apidae</taxon>
        <taxon>Eufriesea</taxon>
    </lineage>
</organism>
<dbReference type="OrthoDB" id="336240at2759"/>
<dbReference type="InterPro" id="IPR041927">
    <property type="entry name" value="UBA2_UBAC1"/>
</dbReference>
<dbReference type="InterPro" id="IPR052476">
    <property type="entry name" value="UBAC1"/>
</dbReference>
<dbReference type="SUPFAM" id="SSF46934">
    <property type="entry name" value="UBA-like"/>
    <property type="match status" value="2"/>
</dbReference>
<dbReference type="PROSITE" id="PS50030">
    <property type="entry name" value="UBA"/>
    <property type="match status" value="2"/>
</dbReference>
<evidence type="ECO:0000259" key="1">
    <source>
        <dbReference type="PROSITE" id="PS50030"/>
    </source>
</evidence>
<dbReference type="Pfam" id="PF22562">
    <property type="entry name" value="UBA_7"/>
    <property type="match status" value="2"/>
</dbReference>
<dbReference type="Pfam" id="PF23326">
    <property type="entry name" value="UBL_UBAC1"/>
    <property type="match status" value="1"/>
</dbReference>
<protein>
    <submittedName>
        <fullName evidence="2">Ubiquitin-associated domain-containing protein 1</fullName>
    </submittedName>
</protein>
<dbReference type="InterPro" id="IPR057650">
    <property type="entry name" value="UBL_UBAC1"/>
</dbReference>
<proteinExistence type="predicted"/>
<dbReference type="PANTHER" id="PTHR46738:SF1">
    <property type="entry name" value="UBIQUITIN-ASSOCIATED DOMAIN-CONTAINING PROTEIN 1"/>
    <property type="match status" value="1"/>
</dbReference>
<evidence type="ECO:0000313" key="3">
    <source>
        <dbReference type="Proteomes" id="UP000250275"/>
    </source>
</evidence>
<dbReference type="CDD" id="cd14304">
    <property type="entry name" value="UBA2_KPC2"/>
    <property type="match status" value="1"/>
</dbReference>
<dbReference type="Gene3D" id="1.10.8.10">
    <property type="entry name" value="DNA helicase RuvA subunit, C-terminal domain"/>
    <property type="match status" value="2"/>
</dbReference>
<keyword evidence="3" id="KW-1185">Reference proteome</keyword>
<gene>
    <name evidence="2" type="ORF">WN48_04928</name>
</gene>
<dbReference type="EMBL" id="KQ762903">
    <property type="protein sequence ID" value="OAD55286.1"/>
    <property type="molecule type" value="Genomic_DNA"/>
</dbReference>
<dbReference type="InterPro" id="IPR009060">
    <property type="entry name" value="UBA-like_sf"/>
</dbReference>
<evidence type="ECO:0000313" key="2">
    <source>
        <dbReference type="EMBL" id="OAD55286.1"/>
    </source>
</evidence>
<dbReference type="PANTHER" id="PTHR46738">
    <property type="entry name" value="UBIQUITIN-ASSOCIATED DOMAIN-CONTAINING PROTEIN 1"/>
    <property type="match status" value="1"/>
</dbReference>
<dbReference type="InterPro" id="IPR015940">
    <property type="entry name" value="UBA"/>
</dbReference>
<dbReference type="AlphaFoldDB" id="A0A310SMR5"/>
<dbReference type="SMART" id="SM00165">
    <property type="entry name" value="UBA"/>
    <property type="match status" value="2"/>
</dbReference>